<dbReference type="GO" id="GO:0005634">
    <property type="term" value="C:nucleus"/>
    <property type="evidence" value="ECO:0007669"/>
    <property type="project" value="TreeGrafter"/>
</dbReference>
<evidence type="ECO:0000313" key="12">
    <source>
        <dbReference type="Proteomes" id="UP000663880"/>
    </source>
</evidence>
<comment type="pathway">
    <text evidence="2">Protein modification; protein ubiquitination.</text>
</comment>
<feature type="region of interest" description="Disordered" evidence="9">
    <location>
        <begin position="656"/>
        <end position="689"/>
    </location>
</feature>
<dbReference type="CDD" id="cd15669">
    <property type="entry name" value="ePHD_PHF7_G2E3_like"/>
    <property type="match status" value="1"/>
</dbReference>
<evidence type="ECO:0000256" key="6">
    <source>
        <dbReference type="ARBA" id="ARBA00022786"/>
    </source>
</evidence>
<keyword evidence="12" id="KW-1185">Reference proteome</keyword>
<dbReference type="InterPro" id="IPR059102">
    <property type="entry name" value="PHD_PHF7/G2E3-like"/>
</dbReference>
<keyword evidence="5" id="KW-0863">Zinc-finger</keyword>
<keyword evidence="4" id="KW-0479">Metal-binding</keyword>
<dbReference type="CDD" id="cd16448">
    <property type="entry name" value="RING-H2"/>
    <property type="match status" value="1"/>
</dbReference>
<dbReference type="InterPro" id="IPR034732">
    <property type="entry name" value="EPHD"/>
</dbReference>
<evidence type="ECO:0000256" key="7">
    <source>
        <dbReference type="ARBA" id="ARBA00022833"/>
    </source>
</evidence>
<dbReference type="AlphaFoldDB" id="A0A821XLA9"/>
<dbReference type="PANTHER" id="PTHR12420:SF42">
    <property type="entry name" value="G2_M PHASE-SPECIFIC E3 UBIQUITIN-PROTEIN LIGASE"/>
    <property type="match status" value="1"/>
</dbReference>
<dbReference type="Proteomes" id="UP000663880">
    <property type="component" value="Unassembled WGS sequence"/>
</dbReference>
<dbReference type="OrthoDB" id="512616at2759"/>
<keyword evidence="6" id="KW-0833">Ubl conjugation pathway</keyword>
<name>A0A821XLA9_9NEOP</name>
<dbReference type="Pfam" id="PF26054">
    <property type="entry name" value="PHD_G2E3"/>
    <property type="match status" value="1"/>
</dbReference>
<feature type="domain" description="PHD-type" evidence="10">
    <location>
        <begin position="23"/>
        <end position="138"/>
    </location>
</feature>
<dbReference type="PROSITE" id="PS51805">
    <property type="entry name" value="EPHD"/>
    <property type="match status" value="1"/>
</dbReference>
<evidence type="ECO:0000256" key="2">
    <source>
        <dbReference type="ARBA" id="ARBA00004906"/>
    </source>
</evidence>
<accession>A0A821XLA9</accession>
<dbReference type="InterPro" id="IPR013083">
    <property type="entry name" value="Znf_RING/FYVE/PHD"/>
</dbReference>
<evidence type="ECO:0000313" key="11">
    <source>
        <dbReference type="EMBL" id="CAF4943795.1"/>
    </source>
</evidence>
<dbReference type="GO" id="GO:0008270">
    <property type="term" value="F:zinc ion binding"/>
    <property type="evidence" value="ECO:0007669"/>
    <property type="project" value="UniProtKB-KW"/>
</dbReference>
<protein>
    <recommendedName>
        <fullName evidence="10">PHD-type domain-containing protein</fullName>
    </recommendedName>
</protein>
<dbReference type="InterPro" id="IPR042013">
    <property type="entry name" value="PHF7/G2E3_ePHD"/>
</dbReference>
<sequence length="823" mass="95022">MAGKLLLPTRKNQHPVARVATERAPCCFCKRDVDDELLYGKLYAIGDIHCHYFCVLLSCCLIQHGKDEEGLFGFLYSDILAEVERSKKHKCSYCMKEGATLGCSKSQCRKQFHLPCGRDKNAVSMFYGNFKSFCQHHVPKQKLPNNILENIKDRKLKMKNSKLDNELSEDTQEMVCVICYESVDAFPTIHTFWPPCCARDAWFHRSCVQRMALSAGVHFLRCPLCNDKERFYEAVLGQGYYVPDRDASWELEQNAFAEIYERTIVCSVPECECPNGRDHDLESGPWDIKLCLLCGNVGAHAHCAKLNGHIYVCPICLPAAPSDPKYLEAIYAITLPDPNQSSRVLRGPRMPSRMSIRRTKPRLRNVGSSSNTTDALTTTLTVHSENTINSRQELNLKTPSRPNIENAQMIDNGNQSPVKLFKQQLCERNVLDNFEWDSDSVIELVREKLMKPKPLSIRKKIISFIIDSILNEKLKPNIKEPIKEWKCPKKDVIDVEMKTLEENSIVHELNESIIKSEKLNKNLENIDCEIVEDLCENMELNRVNSTEIIIGSECYSNVLTEDFLDKNLPIVSARSNPILLKNESSMEISENNQEIDINVTQGKENKTIALKFSPTKEVLGENINIDLEIFKNHYLNEVGGDHLYKTDTLPMTECAMESKTKRRDNKYRNLKKHRKQKKDKKGREHRNVDRDYKNIDKHRNHDYKKDKNYKPKALDNTGLVLQFVSEEENKNKEKRKTELSIRNKNIKVNIEWKKEKFNIKITNGNRKKQHANNYVFENAKNKIKMTPGIVSRLKRKYGKTEKITDKFKQTSLDNFFTVKSPEK</sequence>
<organism evidence="11 12">
    <name type="scientific">Pieris macdunnoughi</name>
    <dbReference type="NCBI Taxonomy" id="345717"/>
    <lineage>
        <taxon>Eukaryota</taxon>
        <taxon>Metazoa</taxon>
        <taxon>Ecdysozoa</taxon>
        <taxon>Arthropoda</taxon>
        <taxon>Hexapoda</taxon>
        <taxon>Insecta</taxon>
        <taxon>Pterygota</taxon>
        <taxon>Neoptera</taxon>
        <taxon>Endopterygota</taxon>
        <taxon>Lepidoptera</taxon>
        <taxon>Glossata</taxon>
        <taxon>Ditrysia</taxon>
        <taxon>Papilionoidea</taxon>
        <taxon>Pieridae</taxon>
        <taxon>Pierinae</taxon>
        <taxon>Pieris</taxon>
    </lineage>
</organism>
<comment type="caution">
    <text evidence="11">The sequence shown here is derived from an EMBL/GenBank/DDBJ whole genome shotgun (WGS) entry which is preliminary data.</text>
</comment>
<evidence type="ECO:0000256" key="8">
    <source>
        <dbReference type="ARBA" id="ARBA00023242"/>
    </source>
</evidence>
<evidence type="ECO:0000256" key="3">
    <source>
        <dbReference type="ARBA" id="ARBA00022679"/>
    </source>
</evidence>
<dbReference type="SUPFAM" id="SSF57903">
    <property type="entry name" value="FYVE/PHD zinc finger"/>
    <property type="match status" value="1"/>
</dbReference>
<evidence type="ECO:0000256" key="1">
    <source>
        <dbReference type="ARBA" id="ARBA00004123"/>
    </source>
</evidence>
<dbReference type="EMBL" id="CAJOBZ010000068">
    <property type="protein sequence ID" value="CAF4943795.1"/>
    <property type="molecule type" value="Genomic_DNA"/>
</dbReference>
<evidence type="ECO:0000259" key="10">
    <source>
        <dbReference type="PROSITE" id="PS51805"/>
    </source>
</evidence>
<reference evidence="11" key="1">
    <citation type="submission" date="2021-02" db="EMBL/GenBank/DDBJ databases">
        <authorList>
            <person name="Steward A R."/>
        </authorList>
    </citation>
    <scope>NUCLEOTIDE SEQUENCE</scope>
</reference>
<comment type="subcellular location">
    <subcellularLocation>
        <location evidence="1">Nucleus</location>
    </subcellularLocation>
</comment>
<dbReference type="Pfam" id="PF13771">
    <property type="entry name" value="zf-HC5HC2H"/>
    <property type="match status" value="1"/>
</dbReference>
<dbReference type="InterPro" id="IPR051188">
    <property type="entry name" value="PHD-type_Zinc_Finger"/>
</dbReference>
<evidence type="ECO:0000256" key="9">
    <source>
        <dbReference type="SAM" id="MobiDB-lite"/>
    </source>
</evidence>
<evidence type="ECO:0000256" key="4">
    <source>
        <dbReference type="ARBA" id="ARBA00022723"/>
    </source>
</evidence>
<keyword evidence="7" id="KW-0862">Zinc</keyword>
<proteinExistence type="predicted"/>
<dbReference type="Gene3D" id="3.30.40.10">
    <property type="entry name" value="Zinc/RING finger domain, C3HC4 (zinc finger)"/>
    <property type="match status" value="3"/>
</dbReference>
<gene>
    <name evidence="11" type="ORF">PMACD_LOCUS14977</name>
</gene>
<dbReference type="InterPro" id="IPR011011">
    <property type="entry name" value="Znf_FYVE_PHD"/>
</dbReference>
<feature type="compositionally biased region" description="Basic residues" evidence="9">
    <location>
        <begin position="660"/>
        <end position="680"/>
    </location>
</feature>
<keyword evidence="3" id="KW-0808">Transferase</keyword>
<dbReference type="PANTHER" id="PTHR12420">
    <property type="entry name" value="PHD FINGER PROTEIN"/>
    <property type="match status" value="1"/>
</dbReference>
<keyword evidence="8" id="KW-0539">Nucleus</keyword>
<evidence type="ECO:0000256" key="5">
    <source>
        <dbReference type="ARBA" id="ARBA00022771"/>
    </source>
</evidence>